<dbReference type="SUPFAM" id="SSF53756">
    <property type="entry name" value="UDP-Glycosyltransferase/glycogen phosphorylase"/>
    <property type="match status" value="1"/>
</dbReference>
<dbReference type="GO" id="GO:1901135">
    <property type="term" value="P:carbohydrate derivative metabolic process"/>
    <property type="evidence" value="ECO:0007669"/>
    <property type="project" value="UniProtKB-ARBA"/>
</dbReference>
<dbReference type="InterPro" id="IPR001296">
    <property type="entry name" value="Glyco_trans_1"/>
</dbReference>
<reference evidence="3" key="1">
    <citation type="journal article" date="2017" name="Microb. Genom.">
        <title>An untypeable enterotoxigenic Escherichia coli represents one of the dominant types causing human disease.</title>
        <authorList>
            <person name="Iguchi A."/>
            <person name="von Mentzer A."/>
            <person name="Kikuchi T."/>
            <person name="Thomson N.R."/>
        </authorList>
    </citation>
    <scope>NUCLEOTIDE SEQUENCE</scope>
    <source>
        <strain evidence="3">E1642</strain>
    </source>
</reference>
<proteinExistence type="predicted"/>
<dbReference type="AlphaFoldDB" id="A0A1J1DXS2"/>
<dbReference type="Pfam" id="PF00534">
    <property type="entry name" value="Glycos_transf_1"/>
    <property type="match status" value="1"/>
</dbReference>
<dbReference type="PANTHER" id="PTHR12526:SF638">
    <property type="entry name" value="SPORE COAT PROTEIN SA"/>
    <property type="match status" value="1"/>
</dbReference>
<organism evidence="3">
    <name type="scientific">Escherichia coli</name>
    <dbReference type="NCBI Taxonomy" id="562"/>
    <lineage>
        <taxon>Bacteria</taxon>
        <taxon>Pseudomonadati</taxon>
        <taxon>Pseudomonadota</taxon>
        <taxon>Gammaproteobacteria</taxon>
        <taxon>Enterobacterales</taxon>
        <taxon>Enterobacteriaceae</taxon>
        <taxon>Escherichia</taxon>
    </lineage>
</organism>
<feature type="domain" description="Glycosyltransferase subfamily 4-like N-terminal" evidence="2">
    <location>
        <begin position="6"/>
        <end position="137"/>
    </location>
</feature>
<dbReference type="Pfam" id="PF13477">
    <property type="entry name" value="Glyco_trans_4_2"/>
    <property type="match status" value="1"/>
</dbReference>
<dbReference type="PANTHER" id="PTHR12526">
    <property type="entry name" value="GLYCOSYLTRANSFERASE"/>
    <property type="match status" value="1"/>
</dbReference>
<protein>
    <submittedName>
        <fullName evidence="3">Putative glycosyltranslocase</fullName>
    </submittedName>
</protein>
<dbReference type="Gene3D" id="3.40.50.2000">
    <property type="entry name" value="Glycogen Phosphorylase B"/>
    <property type="match status" value="2"/>
</dbReference>
<evidence type="ECO:0000259" key="2">
    <source>
        <dbReference type="Pfam" id="PF13477"/>
    </source>
</evidence>
<sequence>MATKMKVLILSSACCIHTRKWCNGLAQKGLDVHLVSQQVPMEGYSNDVTFHKLPYQGLKGYFLNGRALKKVIKKINPDVVNVHYASGYGTLAAIAGLKNFIMSVWGSDVYDFPFTSPLHHKLVNYNLNRSSVICSTSEVMGEFVANNFSLKKNLSIQITPFGVDVSKFKKKKLESNKTSFVIGTVKTLRPKYGIDNLIKAFAFLVNKGHNNISLRIAGKGFMRAQLEELTRTLGVSDKVEFLGWVENDKVPSLLNTFDVYVAPSTLDSESFGVAIVEASSCELPVIVTRVGGLPEVVIDNKTGIVVEPNDIELLSDAMEALINDQNLCSSLGETGRKHVIEKYEWNYCVDKMISIYDKYRYKA</sequence>
<dbReference type="InterPro" id="IPR028098">
    <property type="entry name" value="Glyco_trans_4-like_N"/>
</dbReference>
<evidence type="ECO:0000259" key="1">
    <source>
        <dbReference type="Pfam" id="PF00534"/>
    </source>
</evidence>
<evidence type="ECO:0000313" key="3">
    <source>
        <dbReference type="EMBL" id="BAV90531.1"/>
    </source>
</evidence>
<name>A0A1J1DXS2_ECOLX</name>
<dbReference type="RefSeq" id="WP_088541380.1">
    <property type="nucleotide sequence ID" value="NZ_BFFX01000001.1"/>
</dbReference>
<dbReference type="GO" id="GO:0016757">
    <property type="term" value="F:glycosyltransferase activity"/>
    <property type="evidence" value="ECO:0007669"/>
    <property type="project" value="InterPro"/>
</dbReference>
<dbReference type="EMBL" id="LC177553">
    <property type="protein sequence ID" value="BAV90531.1"/>
    <property type="molecule type" value="Genomic_DNA"/>
</dbReference>
<accession>A0A1J1DXS2</accession>
<feature type="domain" description="Glycosyl transferase family 1" evidence="1">
    <location>
        <begin position="167"/>
        <end position="338"/>
    </location>
</feature>